<proteinExistence type="predicted"/>
<dbReference type="AlphaFoldDB" id="A0A0E9SWZ0"/>
<dbReference type="EMBL" id="GBXM01063514">
    <property type="protein sequence ID" value="JAH45063.1"/>
    <property type="molecule type" value="Transcribed_RNA"/>
</dbReference>
<reference evidence="1" key="2">
    <citation type="journal article" date="2015" name="Fish Shellfish Immunol.">
        <title>Early steps in the European eel (Anguilla anguilla)-Vibrio vulnificus interaction in the gills: Role of the RtxA13 toxin.</title>
        <authorList>
            <person name="Callol A."/>
            <person name="Pajuelo D."/>
            <person name="Ebbesson L."/>
            <person name="Teles M."/>
            <person name="MacKenzie S."/>
            <person name="Amaro C."/>
        </authorList>
    </citation>
    <scope>NUCLEOTIDE SEQUENCE</scope>
</reference>
<protein>
    <submittedName>
        <fullName evidence="1">Uncharacterized protein</fullName>
    </submittedName>
</protein>
<name>A0A0E9SWZ0_ANGAN</name>
<sequence length="42" mass="4688">MVLTINLAVQLYVRWGNLLDLSGWGTEEETCLIVKTGLKIPV</sequence>
<organism evidence="1">
    <name type="scientific">Anguilla anguilla</name>
    <name type="common">European freshwater eel</name>
    <name type="synonym">Muraena anguilla</name>
    <dbReference type="NCBI Taxonomy" id="7936"/>
    <lineage>
        <taxon>Eukaryota</taxon>
        <taxon>Metazoa</taxon>
        <taxon>Chordata</taxon>
        <taxon>Craniata</taxon>
        <taxon>Vertebrata</taxon>
        <taxon>Euteleostomi</taxon>
        <taxon>Actinopterygii</taxon>
        <taxon>Neopterygii</taxon>
        <taxon>Teleostei</taxon>
        <taxon>Anguilliformes</taxon>
        <taxon>Anguillidae</taxon>
        <taxon>Anguilla</taxon>
    </lineage>
</organism>
<reference evidence="1" key="1">
    <citation type="submission" date="2014-11" db="EMBL/GenBank/DDBJ databases">
        <authorList>
            <person name="Amaro Gonzalez C."/>
        </authorList>
    </citation>
    <scope>NUCLEOTIDE SEQUENCE</scope>
</reference>
<accession>A0A0E9SWZ0</accession>
<evidence type="ECO:0000313" key="1">
    <source>
        <dbReference type="EMBL" id="JAH45063.1"/>
    </source>
</evidence>